<keyword evidence="3" id="KW-1185">Reference proteome</keyword>
<reference evidence="2" key="1">
    <citation type="submission" date="2021-02" db="EMBL/GenBank/DDBJ databases">
        <authorList>
            <person name="Bekaert M."/>
        </authorList>
    </citation>
    <scope>NUCLEOTIDE SEQUENCE</scope>
    <source>
        <strain evidence="2">IoA-00</strain>
    </source>
</reference>
<dbReference type="Proteomes" id="UP000675881">
    <property type="component" value="Chromosome 6"/>
</dbReference>
<feature type="region of interest" description="Disordered" evidence="1">
    <location>
        <begin position="1"/>
        <end position="24"/>
    </location>
</feature>
<accession>A0A7R8CY62</accession>
<dbReference type="EMBL" id="HG994585">
    <property type="protein sequence ID" value="CAF2967417.1"/>
    <property type="molecule type" value="Genomic_DNA"/>
</dbReference>
<proteinExistence type="predicted"/>
<evidence type="ECO:0000256" key="1">
    <source>
        <dbReference type="SAM" id="MobiDB-lite"/>
    </source>
</evidence>
<protein>
    <submittedName>
        <fullName evidence="2">(salmon louse) hypothetical protein</fullName>
    </submittedName>
</protein>
<sequence length="134" mass="15257">MRKHSIFAANSFDDPRKDPEEPGNIPVHLPLHQPASWNVIILQRTACLSSSEFGNASKLYLTGEFLPILFIKNLHTPQDFYGRLKKGMGADKLVEPRQPKNPKTSIVICRGRKTFGRKDKMDHMSIDSIQWVTL</sequence>
<name>A0A7R8CY62_LEPSM</name>
<evidence type="ECO:0000313" key="2">
    <source>
        <dbReference type="EMBL" id="CAF2967417.1"/>
    </source>
</evidence>
<gene>
    <name evidence="2" type="ORF">LSAA_12282</name>
</gene>
<dbReference type="AlphaFoldDB" id="A0A7R8CY62"/>
<organism evidence="2 3">
    <name type="scientific">Lepeophtheirus salmonis</name>
    <name type="common">Salmon louse</name>
    <name type="synonym">Caligus salmonis</name>
    <dbReference type="NCBI Taxonomy" id="72036"/>
    <lineage>
        <taxon>Eukaryota</taxon>
        <taxon>Metazoa</taxon>
        <taxon>Ecdysozoa</taxon>
        <taxon>Arthropoda</taxon>
        <taxon>Crustacea</taxon>
        <taxon>Multicrustacea</taxon>
        <taxon>Hexanauplia</taxon>
        <taxon>Copepoda</taxon>
        <taxon>Siphonostomatoida</taxon>
        <taxon>Caligidae</taxon>
        <taxon>Lepeophtheirus</taxon>
    </lineage>
</organism>
<evidence type="ECO:0000313" key="3">
    <source>
        <dbReference type="Proteomes" id="UP000675881"/>
    </source>
</evidence>